<evidence type="ECO:0000256" key="4">
    <source>
        <dbReference type="ARBA" id="ARBA00022741"/>
    </source>
</evidence>
<dbReference type="InterPro" id="IPR003661">
    <property type="entry name" value="HisK_dim/P_dom"/>
</dbReference>
<dbReference type="OrthoDB" id="5436879at2"/>
<dbReference type="STRING" id="1429043.X474_06435"/>
<feature type="coiled-coil region" evidence="8">
    <location>
        <begin position="195"/>
        <end position="222"/>
    </location>
</feature>
<keyword evidence="7" id="KW-0902">Two-component regulatory system</keyword>
<dbReference type="Gene3D" id="3.30.450.20">
    <property type="entry name" value="PAS domain"/>
    <property type="match status" value="2"/>
</dbReference>
<dbReference type="InterPro" id="IPR000700">
    <property type="entry name" value="PAS-assoc_C"/>
</dbReference>
<evidence type="ECO:0000256" key="5">
    <source>
        <dbReference type="ARBA" id="ARBA00022777"/>
    </source>
</evidence>
<dbReference type="PANTHER" id="PTHR43065">
    <property type="entry name" value="SENSOR HISTIDINE KINASE"/>
    <property type="match status" value="1"/>
</dbReference>
<comment type="catalytic activity">
    <reaction evidence="1">
        <text>ATP + protein L-histidine = ADP + protein N-phospho-L-histidine.</text>
        <dbReference type="EC" id="2.7.13.3"/>
    </reaction>
</comment>
<evidence type="ECO:0000256" key="7">
    <source>
        <dbReference type="ARBA" id="ARBA00023012"/>
    </source>
</evidence>
<keyword evidence="5" id="KW-0418">Kinase</keyword>
<dbReference type="InterPro" id="IPR000014">
    <property type="entry name" value="PAS"/>
</dbReference>
<dbReference type="Gene3D" id="3.40.190.10">
    <property type="entry name" value="Periplasmic binding protein-like II"/>
    <property type="match status" value="2"/>
</dbReference>
<dbReference type="Gene3D" id="1.10.287.130">
    <property type="match status" value="1"/>
</dbReference>
<keyword evidence="3" id="KW-0808">Transferase</keyword>
<dbReference type="Pfam" id="PF08448">
    <property type="entry name" value="PAS_4"/>
    <property type="match status" value="2"/>
</dbReference>
<dbReference type="SMART" id="SM00091">
    <property type="entry name" value="PAS"/>
    <property type="match status" value="2"/>
</dbReference>
<dbReference type="GO" id="GO:0000155">
    <property type="term" value="F:phosphorelay sensor kinase activity"/>
    <property type="evidence" value="ECO:0007669"/>
    <property type="project" value="InterPro"/>
</dbReference>
<dbReference type="Pfam" id="PF00497">
    <property type="entry name" value="SBP_bac_3"/>
    <property type="match status" value="1"/>
</dbReference>
<dbReference type="CDD" id="cd00130">
    <property type="entry name" value="PAS"/>
    <property type="match status" value="2"/>
</dbReference>
<reference evidence="11 12" key="1">
    <citation type="submission" date="2013-11" db="EMBL/GenBank/DDBJ databases">
        <title>Metagenomic analysis of a methanogenic consortium involved in long chain n-alkane degradation.</title>
        <authorList>
            <person name="Davidova I.A."/>
            <person name="Callaghan A.V."/>
            <person name="Wawrik B."/>
            <person name="Pruitt S."/>
            <person name="Marks C."/>
            <person name="Duncan K.E."/>
            <person name="Suflita J.M."/>
        </authorList>
    </citation>
    <scope>NUCLEOTIDE SEQUENCE [LARGE SCALE GENOMIC DNA]</scope>
    <source>
        <strain evidence="11 12">SPR</strain>
    </source>
</reference>
<dbReference type="SUPFAM" id="SSF55874">
    <property type="entry name" value="ATPase domain of HSP90 chaperone/DNA topoisomerase II/histidine kinase"/>
    <property type="match status" value="1"/>
</dbReference>
<evidence type="ECO:0000313" key="12">
    <source>
        <dbReference type="Proteomes" id="UP000032233"/>
    </source>
</evidence>
<dbReference type="SUPFAM" id="SSF53850">
    <property type="entry name" value="Periplasmic binding protein-like II"/>
    <property type="match status" value="1"/>
</dbReference>
<dbReference type="AlphaFoldDB" id="A0A0D2JGB5"/>
<dbReference type="Pfam" id="PF00512">
    <property type="entry name" value="HisKA"/>
    <property type="match status" value="1"/>
</dbReference>
<comment type="caution">
    <text evidence="11">The sequence shown here is derived from an EMBL/GenBank/DDBJ whole genome shotgun (WGS) entry which is preliminary data.</text>
</comment>
<evidence type="ECO:0000313" key="11">
    <source>
        <dbReference type="EMBL" id="KIX14776.1"/>
    </source>
</evidence>
<evidence type="ECO:0000256" key="9">
    <source>
        <dbReference type="SAM" id="Phobius"/>
    </source>
</evidence>
<name>A0A0D2JGB5_9BACT</name>
<dbReference type="EMBL" id="AZAC01000008">
    <property type="protein sequence ID" value="KIX14776.1"/>
    <property type="molecule type" value="Genomic_DNA"/>
</dbReference>
<evidence type="ECO:0000256" key="8">
    <source>
        <dbReference type="SAM" id="Coils"/>
    </source>
</evidence>
<evidence type="ECO:0000256" key="1">
    <source>
        <dbReference type="ARBA" id="ARBA00000085"/>
    </source>
</evidence>
<keyword evidence="8" id="KW-0175">Coiled coil</keyword>
<evidence type="ECO:0000259" key="10">
    <source>
        <dbReference type="PROSITE" id="PS50113"/>
    </source>
</evidence>
<dbReference type="InterPro" id="IPR035965">
    <property type="entry name" value="PAS-like_dom_sf"/>
</dbReference>
<gene>
    <name evidence="11" type="ORF">X474_06435</name>
</gene>
<dbReference type="Gene3D" id="3.30.565.10">
    <property type="entry name" value="Histidine kinase-like ATPase, C-terminal domain"/>
    <property type="match status" value="1"/>
</dbReference>
<keyword evidence="4" id="KW-0547">Nucleotide-binding</keyword>
<keyword evidence="9" id="KW-0812">Transmembrane</keyword>
<dbReference type="SMART" id="SM00388">
    <property type="entry name" value="HisKA"/>
    <property type="match status" value="1"/>
</dbReference>
<dbReference type="EC" id="2.7.13.3" evidence="2"/>
<dbReference type="NCBIfam" id="TIGR00229">
    <property type="entry name" value="sensory_box"/>
    <property type="match status" value="2"/>
</dbReference>
<dbReference type="InterPro" id="IPR013656">
    <property type="entry name" value="PAS_4"/>
</dbReference>
<dbReference type="InParanoid" id="A0A0D2JGB5"/>
<proteinExistence type="predicted"/>
<accession>A0A0D2JGB5</accession>
<evidence type="ECO:0000256" key="3">
    <source>
        <dbReference type="ARBA" id="ARBA00022679"/>
    </source>
</evidence>
<feature type="domain" description="PAC" evidence="10">
    <location>
        <begin position="424"/>
        <end position="476"/>
    </location>
</feature>
<keyword evidence="9" id="KW-1133">Transmembrane helix</keyword>
<keyword evidence="9" id="KW-0472">Membrane</keyword>
<evidence type="ECO:0000256" key="2">
    <source>
        <dbReference type="ARBA" id="ARBA00012438"/>
    </source>
</evidence>
<protein>
    <recommendedName>
        <fullName evidence="2">histidine kinase</fullName>
        <ecNumber evidence="2">2.7.13.3</ecNumber>
    </recommendedName>
</protein>
<feature type="transmembrane region" description="Helical" evidence="9">
    <location>
        <begin position="174"/>
        <end position="194"/>
    </location>
</feature>
<sequence>MENGEADVVGGIFFSPERVQKFSFSSHYYQIPANIFFHSSIYGLRNLKDLDGFRVGVVAQDYSVTYLLNNRPALNLVLYSNAEMMIKAAHKGEIRVMVGDAPVIRFYLAKYELIDEFKQPAKALYRGKVNSAVKKGNTQTLNLVAGGFAKITDEELSAITEKWVGIKVWKRLPWFWISIGLAGGVLVLLIMFLWNRQLSRRIQTATSDIRSKQRALEKSRQELKEREAFFRHFTEHTEDCIMRFAREFRHLYVNRVAELTTGIKMADFIGKTHQELGFPEDLTKQWHSALEEVFSTGEPKKIEFQLPNGIWMDWLVFPEKGPEGEVKNVMTSAREITDRKRAEQEIRRLGQFLEGVIENANVWLTVLDADYKVLIWNRAAEPISGYNRVVGSRKIWRNLFSDQVSRAFAFSKIKEVFNDLLSLEDIETPIRTRMGGKKVIAWNLRPLMDEKGKSSGLIAMGREVTENADLEERLRQSQKMEVIGTLASGVAHGFNNLLQAMTSYVQLLLFKCEDRTDEHKYLMEIAGSVDRAADLVNRLLAFGRKMASRPRLLERTIPKMVRIETRAAPDLRLVNADSTQLEQVLVNLANNAKDAMSEGGRLTTVTENACSSGREKHSLEGGKRGLCKTYGK</sequence>
<dbReference type="InterPro" id="IPR001638">
    <property type="entry name" value="Solute-binding_3/MltF_N"/>
</dbReference>
<dbReference type="CDD" id="cd00082">
    <property type="entry name" value="HisKA"/>
    <property type="match status" value="1"/>
</dbReference>
<dbReference type="SUPFAM" id="SSF55785">
    <property type="entry name" value="PYP-like sensor domain (PAS domain)"/>
    <property type="match status" value="2"/>
</dbReference>
<evidence type="ECO:0000256" key="6">
    <source>
        <dbReference type="ARBA" id="ARBA00022840"/>
    </source>
</evidence>
<dbReference type="Proteomes" id="UP000032233">
    <property type="component" value="Unassembled WGS sequence"/>
</dbReference>
<keyword evidence="6" id="KW-0067">ATP-binding</keyword>
<dbReference type="PROSITE" id="PS50113">
    <property type="entry name" value="PAC"/>
    <property type="match status" value="2"/>
</dbReference>
<feature type="domain" description="PAC" evidence="10">
    <location>
        <begin position="295"/>
        <end position="348"/>
    </location>
</feature>
<organism evidence="11 12">
    <name type="scientific">Dethiosulfatarculus sandiegensis</name>
    <dbReference type="NCBI Taxonomy" id="1429043"/>
    <lineage>
        <taxon>Bacteria</taxon>
        <taxon>Pseudomonadati</taxon>
        <taxon>Thermodesulfobacteriota</taxon>
        <taxon>Desulfarculia</taxon>
        <taxon>Desulfarculales</taxon>
        <taxon>Desulfarculaceae</taxon>
        <taxon>Dethiosulfatarculus</taxon>
    </lineage>
</organism>
<dbReference type="RefSeq" id="WP_044347422.1">
    <property type="nucleotide sequence ID" value="NZ_AZAC01000008.1"/>
</dbReference>
<dbReference type="InterPro" id="IPR036890">
    <property type="entry name" value="HATPase_C_sf"/>
</dbReference>
<keyword evidence="12" id="KW-1185">Reference proteome</keyword>
<dbReference type="PANTHER" id="PTHR43065:SF46">
    <property type="entry name" value="C4-DICARBOXYLATE TRANSPORT SENSOR PROTEIN DCTB"/>
    <property type="match status" value="1"/>
</dbReference>